<reference evidence="1" key="1">
    <citation type="submission" date="2018-05" db="EMBL/GenBank/DDBJ databases">
        <authorList>
            <person name="Lanie J.A."/>
            <person name="Ng W.-L."/>
            <person name="Kazmierczak K.M."/>
            <person name="Andrzejewski T.M."/>
            <person name="Davidsen T.M."/>
            <person name="Wayne K.J."/>
            <person name="Tettelin H."/>
            <person name="Glass J.I."/>
            <person name="Rusch D."/>
            <person name="Podicherti R."/>
            <person name="Tsui H.-C.T."/>
            <person name="Winkler M.E."/>
        </authorList>
    </citation>
    <scope>NUCLEOTIDE SEQUENCE</scope>
</reference>
<evidence type="ECO:0000313" key="1">
    <source>
        <dbReference type="EMBL" id="SVA28449.1"/>
    </source>
</evidence>
<dbReference type="AlphaFoldDB" id="A0A381UJX6"/>
<sequence length="38" mass="4262">MPANISDGFNRVTPNFITEFMKLFRGKIPNIFGGFNIG</sequence>
<accession>A0A381UJX6</accession>
<organism evidence="1">
    <name type="scientific">marine metagenome</name>
    <dbReference type="NCBI Taxonomy" id="408172"/>
    <lineage>
        <taxon>unclassified sequences</taxon>
        <taxon>metagenomes</taxon>
        <taxon>ecological metagenomes</taxon>
    </lineage>
</organism>
<gene>
    <name evidence="1" type="ORF">METZ01_LOCUS81303</name>
</gene>
<proteinExistence type="predicted"/>
<protein>
    <submittedName>
        <fullName evidence="1">Uncharacterized protein</fullName>
    </submittedName>
</protein>
<name>A0A381UJX6_9ZZZZ</name>
<dbReference type="EMBL" id="UINC01006587">
    <property type="protein sequence ID" value="SVA28449.1"/>
    <property type="molecule type" value="Genomic_DNA"/>
</dbReference>